<dbReference type="PANTHER" id="PTHR44329:SF214">
    <property type="entry name" value="PROTEIN KINASE DOMAIN-CONTAINING PROTEIN"/>
    <property type="match status" value="1"/>
</dbReference>
<name>A0A250XJD4_9CHLO</name>
<proteinExistence type="predicted"/>
<evidence type="ECO:0000313" key="9">
    <source>
        <dbReference type="EMBL" id="GAX83029.1"/>
    </source>
</evidence>
<dbReference type="Pfam" id="PF07714">
    <property type="entry name" value="PK_Tyr_Ser-Thr"/>
    <property type="match status" value="2"/>
</dbReference>
<gene>
    <name evidence="9" type="ORF">CEUSTIGMA_g10456.t1</name>
</gene>
<dbReference type="STRING" id="1157962.A0A250XJD4"/>
<keyword evidence="2" id="KW-0808">Transferase</keyword>
<evidence type="ECO:0000256" key="6">
    <source>
        <dbReference type="PROSITE-ProRule" id="PRU10141"/>
    </source>
</evidence>
<keyword evidence="3 6" id="KW-0547">Nucleotide-binding</keyword>
<protein>
    <recommendedName>
        <fullName evidence="8">Protein kinase domain-containing protein</fullName>
    </recommendedName>
</protein>
<keyword evidence="4" id="KW-0418">Kinase</keyword>
<dbReference type="InterPro" id="IPR011009">
    <property type="entry name" value="Kinase-like_dom_sf"/>
</dbReference>
<dbReference type="PROSITE" id="PS00108">
    <property type="entry name" value="PROTEIN_KINASE_ST"/>
    <property type="match status" value="1"/>
</dbReference>
<dbReference type="Gene3D" id="1.10.510.10">
    <property type="entry name" value="Transferase(Phosphotransferase) domain 1"/>
    <property type="match status" value="1"/>
</dbReference>
<feature type="compositionally biased region" description="Polar residues" evidence="7">
    <location>
        <begin position="571"/>
        <end position="580"/>
    </location>
</feature>
<feature type="domain" description="Protein kinase" evidence="8">
    <location>
        <begin position="490"/>
        <end position="838"/>
    </location>
</feature>
<dbReference type="Gene3D" id="3.30.200.20">
    <property type="entry name" value="Phosphorylase Kinase, domain 1"/>
    <property type="match status" value="1"/>
</dbReference>
<dbReference type="AlphaFoldDB" id="A0A250XJD4"/>
<evidence type="ECO:0000256" key="3">
    <source>
        <dbReference type="ARBA" id="ARBA00022741"/>
    </source>
</evidence>
<keyword evidence="1" id="KW-0723">Serine/threonine-protein kinase</keyword>
<dbReference type="InterPro" id="IPR017441">
    <property type="entry name" value="Protein_kinase_ATP_BS"/>
</dbReference>
<dbReference type="GO" id="GO:0004674">
    <property type="term" value="F:protein serine/threonine kinase activity"/>
    <property type="evidence" value="ECO:0007669"/>
    <property type="project" value="UniProtKB-KW"/>
</dbReference>
<evidence type="ECO:0000256" key="5">
    <source>
        <dbReference type="ARBA" id="ARBA00022840"/>
    </source>
</evidence>
<dbReference type="OrthoDB" id="548589at2759"/>
<feature type="region of interest" description="Disordered" evidence="7">
    <location>
        <begin position="845"/>
        <end position="865"/>
    </location>
</feature>
<dbReference type="Proteomes" id="UP000232323">
    <property type="component" value="Unassembled WGS sequence"/>
</dbReference>
<evidence type="ECO:0000256" key="4">
    <source>
        <dbReference type="ARBA" id="ARBA00022777"/>
    </source>
</evidence>
<dbReference type="PANTHER" id="PTHR44329">
    <property type="entry name" value="SERINE/THREONINE-PROTEIN KINASE TNNI3K-RELATED"/>
    <property type="match status" value="1"/>
</dbReference>
<dbReference type="SMART" id="SM00220">
    <property type="entry name" value="S_TKc"/>
    <property type="match status" value="1"/>
</dbReference>
<dbReference type="InterPro" id="IPR051681">
    <property type="entry name" value="Ser/Thr_Kinases-Pseudokinases"/>
</dbReference>
<keyword evidence="5 6" id="KW-0067">ATP-binding</keyword>
<dbReference type="InterPro" id="IPR001245">
    <property type="entry name" value="Ser-Thr/Tyr_kinase_cat_dom"/>
</dbReference>
<feature type="region of interest" description="Disordered" evidence="7">
    <location>
        <begin position="569"/>
        <end position="606"/>
    </location>
</feature>
<dbReference type="SUPFAM" id="SSF56112">
    <property type="entry name" value="Protein kinase-like (PK-like)"/>
    <property type="match status" value="1"/>
</dbReference>
<reference evidence="9 10" key="1">
    <citation type="submission" date="2017-08" db="EMBL/GenBank/DDBJ databases">
        <title>Acidophilic green algal genome provides insights into adaptation to an acidic environment.</title>
        <authorList>
            <person name="Hirooka S."/>
            <person name="Hirose Y."/>
            <person name="Kanesaki Y."/>
            <person name="Higuchi S."/>
            <person name="Fujiwara T."/>
            <person name="Onuma R."/>
            <person name="Era A."/>
            <person name="Ohbayashi R."/>
            <person name="Uzuka A."/>
            <person name="Nozaki H."/>
            <person name="Yoshikawa H."/>
            <person name="Miyagishima S.Y."/>
        </authorList>
    </citation>
    <scope>NUCLEOTIDE SEQUENCE [LARGE SCALE GENOMIC DNA]</scope>
    <source>
        <strain evidence="9 10">NIES-2499</strain>
    </source>
</reference>
<feature type="region of interest" description="Disordered" evidence="7">
    <location>
        <begin position="447"/>
        <end position="469"/>
    </location>
</feature>
<dbReference type="InterPro" id="IPR008271">
    <property type="entry name" value="Ser/Thr_kinase_AS"/>
</dbReference>
<feature type="binding site" evidence="6">
    <location>
        <position position="517"/>
    </location>
    <ligand>
        <name>ATP</name>
        <dbReference type="ChEBI" id="CHEBI:30616"/>
    </ligand>
</feature>
<sequence>MTTNISREFLIGDILSKEGYASPIEVNLRDLETAAELYNLALYVYQFSEVLPGQSLHDHVLEQFESPECPGPWIESTLKYASLRGWRDVVQLKRKEDIYKTSVSFWSGEDVLMPSGLVFTMFRSHQWLSSLKTMLAGDYGPYSYRSVFWALPGVPGREDSKVDHMMQQHFILIDDQGRRHWGMMMQLYFSDELTQRNLGLRDLQILKSTHAAVTSVCADTGRVVTQNSASIAMMGFHGAAHYESNLEGPHQFSGGWTGQVIKKMVCLKILVVEPEANDAPSSSCGRNDCSGASVKTVAVRVVMRAAVGGVMMRGHVETDQSYIKLLLNNDEMKIKDLDQVMGRGGSYIIRVEVCNPLLRGFMRLKAGQEVHHDVQITASQDPVMMKKIYIVSQVDVTETVLAKRQLQQAHDQLAEEKARMDVLLQRQHELIECLGKVNSVVVGKGHHHHLAGSQAGPRMSNSQSAPSTTSLLDGVRTHMTMEGAGPKDKIELQKLLGQGSFGKVYKGLWRGTTVAVKIMVMPNQMSDVEKRQRMAIMEAAISSSLSHPNIVQTFTYSLKPIREYISGNAGSGTPTSTLQEEQQKLSAAAAEGSVTPRNHEHPMAKLSRKGSVTAARELSEHLQALYSGFEVQLVLEYCNFGSLQHALQKGVFFDDPQDKDHVVGPGIPSPNYLAVLEIASDVAKGMLHLHAQNVIHSDLKAGNVMLQSSISNICGAVAKIADFGMSIQMEATETHVSKWNMGTLSHMAPELLLYGHQSKAADVFAFGITLWELWTAGKPYKGVTKALLGHKVAREHLRPVFPPGCPSAYRNLAQSCWDYSPNKRPAFEEIVSNLQQLLNDLKGNGKGVSSDVNSRATSRRSNWTSEQLPIKADVMTDDAHIIHPLHHHGNEPLGKPDPAVVMAAIEPGAGALNRRRLVTGAFDGHENNLKDAHDHHILLRELATSTYLPPSNRQLPTNAVGPADIAAKRQQIALTASCAAGPHLNNDAGNASTANSNSVSRRKWLSCCLF</sequence>
<dbReference type="PROSITE" id="PS00107">
    <property type="entry name" value="PROTEIN_KINASE_ATP"/>
    <property type="match status" value="1"/>
</dbReference>
<comment type="caution">
    <text evidence="9">The sequence shown here is derived from an EMBL/GenBank/DDBJ whole genome shotgun (WGS) entry which is preliminary data.</text>
</comment>
<feature type="compositionally biased region" description="Polar residues" evidence="7">
    <location>
        <begin position="850"/>
        <end position="865"/>
    </location>
</feature>
<evidence type="ECO:0000256" key="2">
    <source>
        <dbReference type="ARBA" id="ARBA00022679"/>
    </source>
</evidence>
<organism evidence="9 10">
    <name type="scientific">Chlamydomonas eustigma</name>
    <dbReference type="NCBI Taxonomy" id="1157962"/>
    <lineage>
        <taxon>Eukaryota</taxon>
        <taxon>Viridiplantae</taxon>
        <taxon>Chlorophyta</taxon>
        <taxon>core chlorophytes</taxon>
        <taxon>Chlorophyceae</taxon>
        <taxon>CS clade</taxon>
        <taxon>Chlamydomonadales</taxon>
        <taxon>Chlamydomonadaceae</taxon>
        <taxon>Chlamydomonas</taxon>
    </lineage>
</organism>
<feature type="compositionally biased region" description="Polar residues" evidence="7">
    <location>
        <begin position="459"/>
        <end position="469"/>
    </location>
</feature>
<keyword evidence="10" id="KW-1185">Reference proteome</keyword>
<accession>A0A250XJD4</accession>
<dbReference type="PRINTS" id="PR00109">
    <property type="entry name" value="TYRKINASE"/>
</dbReference>
<evidence type="ECO:0000313" key="10">
    <source>
        <dbReference type="Proteomes" id="UP000232323"/>
    </source>
</evidence>
<dbReference type="EMBL" id="BEGY01000090">
    <property type="protein sequence ID" value="GAX83029.1"/>
    <property type="molecule type" value="Genomic_DNA"/>
</dbReference>
<evidence type="ECO:0000256" key="1">
    <source>
        <dbReference type="ARBA" id="ARBA00022527"/>
    </source>
</evidence>
<dbReference type="PROSITE" id="PS50011">
    <property type="entry name" value="PROTEIN_KINASE_DOM"/>
    <property type="match status" value="1"/>
</dbReference>
<evidence type="ECO:0000256" key="7">
    <source>
        <dbReference type="SAM" id="MobiDB-lite"/>
    </source>
</evidence>
<evidence type="ECO:0000259" key="8">
    <source>
        <dbReference type="PROSITE" id="PS50011"/>
    </source>
</evidence>
<dbReference type="GO" id="GO:0005524">
    <property type="term" value="F:ATP binding"/>
    <property type="evidence" value="ECO:0007669"/>
    <property type="project" value="UniProtKB-UniRule"/>
</dbReference>
<dbReference type="InterPro" id="IPR000719">
    <property type="entry name" value="Prot_kinase_dom"/>
</dbReference>